<evidence type="ECO:0000313" key="3">
    <source>
        <dbReference type="Proteomes" id="UP001152130"/>
    </source>
</evidence>
<keyword evidence="3" id="KW-1185">Reference proteome</keyword>
<sequence>MFGKRAESHGLSQDGTIQASPRPQPLYRKIQQRMKMMKLKSGQSEPPKPASRASSITVVANTPSSGQSTTTSISQGQRPRTWEQPLLQFQAEVGAGTYDKIKMTQSFETLRQQLDQLSNTSTNGSRYKSSDAVKLLQSVGPIVTAIAPMAPEVGSLVWGSVSLFAEATG</sequence>
<feature type="compositionally biased region" description="Polar residues" evidence="1">
    <location>
        <begin position="52"/>
        <end position="63"/>
    </location>
</feature>
<organism evidence="2 3">
    <name type="scientific">Fusarium irregulare</name>
    <dbReference type="NCBI Taxonomy" id="2494466"/>
    <lineage>
        <taxon>Eukaryota</taxon>
        <taxon>Fungi</taxon>
        <taxon>Dikarya</taxon>
        <taxon>Ascomycota</taxon>
        <taxon>Pezizomycotina</taxon>
        <taxon>Sordariomycetes</taxon>
        <taxon>Hypocreomycetidae</taxon>
        <taxon>Hypocreales</taxon>
        <taxon>Nectriaceae</taxon>
        <taxon>Fusarium</taxon>
        <taxon>Fusarium incarnatum-equiseti species complex</taxon>
    </lineage>
</organism>
<accession>A0A9W8UCG6</accession>
<gene>
    <name evidence="2" type="ORF">NW766_003941</name>
</gene>
<dbReference type="Proteomes" id="UP001152130">
    <property type="component" value="Unassembled WGS sequence"/>
</dbReference>
<reference evidence="2" key="1">
    <citation type="submission" date="2022-10" db="EMBL/GenBank/DDBJ databases">
        <title>Fusarium specimens isolated from Avocado Roots.</title>
        <authorList>
            <person name="Stajich J."/>
            <person name="Roper C."/>
            <person name="Heimlech-Rivalta G."/>
        </authorList>
    </citation>
    <scope>NUCLEOTIDE SEQUENCE</scope>
    <source>
        <strain evidence="2">CF00143</strain>
    </source>
</reference>
<dbReference type="AlphaFoldDB" id="A0A9W8UCG6"/>
<name>A0A9W8UCG6_9HYPO</name>
<protein>
    <submittedName>
        <fullName evidence="2">Uncharacterized protein</fullName>
    </submittedName>
</protein>
<evidence type="ECO:0000313" key="2">
    <source>
        <dbReference type="EMBL" id="KAJ4017870.1"/>
    </source>
</evidence>
<proteinExistence type="predicted"/>
<dbReference type="EMBL" id="JAPDHF010000005">
    <property type="protein sequence ID" value="KAJ4017870.1"/>
    <property type="molecule type" value="Genomic_DNA"/>
</dbReference>
<feature type="compositionally biased region" description="Polar residues" evidence="1">
    <location>
        <begin position="10"/>
        <end position="21"/>
    </location>
</feature>
<feature type="region of interest" description="Disordered" evidence="1">
    <location>
        <begin position="1"/>
        <end position="82"/>
    </location>
</feature>
<feature type="compositionally biased region" description="Low complexity" evidence="1">
    <location>
        <begin position="64"/>
        <end position="77"/>
    </location>
</feature>
<comment type="caution">
    <text evidence="2">The sequence shown here is derived from an EMBL/GenBank/DDBJ whole genome shotgun (WGS) entry which is preliminary data.</text>
</comment>
<evidence type="ECO:0000256" key="1">
    <source>
        <dbReference type="SAM" id="MobiDB-lite"/>
    </source>
</evidence>